<dbReference type="KEGG" id="gph:GEMMAAP_17355"/>
<dbReference type="AlphaFoldDB" id="A0A143BLZ3"/>
<sequence length="943" mass="101218">MWLGASPNAGAQPAALVRQPVLARDLVRSLHNAYQYGTDEDTVRIWRTRLAGNAAMLALLDGTMFRLAFQEDSSSARYREAARDTLAPGAPYALVGLANTVANHGALREALALLAQATRLSVQRGDSIGQSEALMGRALLAMRVYGVDSARSLMGQATALVPARDAWLQARAGCTQLQVDVRSGAKIADSVWQSRERAAREQGPVLYSTCLFSRAQYLENSGMAAASLALLDTVAELQRGSRQWSNVAATWQWQGNSLIGRGRYREARERLTASFAAARRSASLSGEAWATLQLGEVDRKLGATGDAIEQYGRARALMTTLGDATGQAYADYAMAGLHHVDGQLAAADSQWRGLLQRADRVAPQLAVQGVLARSDIARRSGNLVASAALLDSAVVLMAARNMPGWRAEWRYFTGLQQLAAGRAERAIAQWDTLLREHRTLRPPARFEVVSRRAEAQATLGRFEPAWRAFTEGAIALDRWRLSQSTREQALAAIGDRQFDWDRDLGLATTAALFARAGRPAEALAMAEWRRLRAAQQIELQRGALSVESTPSSGTVVRVVDSSRVDPARLPTLARARLLPSQAVVAFMTGRGGEPTTAYVLTRDTLVNVGLPPIDSLSTSIAAFTAFLRAGARPAALTATLSAQVLVPVLQQLPATVTRVILVPDGDLHRLPFVALNDPLGQSVLERYELVTAPSVEDALGGAVSVARRSGASSVVIGAPAEMPRNAVTGMPWGRLPGAREEARRVARLLGFSEQLAGVSATRDAVTKRLVRGGPVLHVATHAVANPASFVNNGLVLQPSDTDDGFLSLAGLQAQPLPFDLVVLSACASGEGVMLAGQSLHGLVSTALDAGARGVVATRWALNDTAIVPHMVRLYEALQRGDDVVTAVHRVQRDAMREGISPAIWANLDYVGDPTLRITVMPPRPWWSRLGHTMRGWLRAAGLK</sequence>
<dbReference type="eggNOG" id="COG4995">
    <property type="taxonomic scope" value="Bacteria"/>
</dbReference>
<proteinExistence type="predicted"/>
<dbReference type="PANTHER" id="PTHR10098">
    <property type="entry name" value="RAPSYN-RELATED"/>
    <property type="match status" value="1"/>
</dbReference>
<organism evidence="2 3">
    <name type="scientific">Gemmatimonas phototrophica</name>
    <dbReference type="NCBI Taxonomy" id="1379270"/>
    <lineage>
        <taxon>Bacteria</taxon>
        <taxon>Pseudomonadati</taxon>
        <taxon>Gemmatimonadota</taxon>
        <taxon>Gemmatimonadia</taxon>
        <taxon>Gemmatimonadales</taxon>
        <taxon>Gemmatimonadaceae</taxon>
        <taxon>Gemmatimonas</taxon>
    </lineage>
</organism>
<dbReference type="InterPro" id="IPR011990">
    <property type="entry name" value="TPR-like_helical_dom_sf"/>
</dbReference>
<dbReference type="Gene3D" id="1.25.40.10">
    <property type="entry name" value="Tetratricopeptide repeat domain"/>
    <property type="match status" value="1"/>
</dbReference>
<protein>
    <recommendedName>
        <fullName evidence="1">CHAT domain-containing protein</fullName>
    </recommendedName>
</protein>
<evidence type="ECO:0000259" key="1">
    <source>
        <dbReference type="Pfam" id="PF12770"/>
    </source>
</evidence>
<dbReference type="SUPFAM" id="SSF48452">
    <property type="entry name" value="TPR-like"/>
    <property type="match status" value="2"/>
</dbReference>
<gene>
    <name evidence="2" type="ORF">GEMMAAP_17355</name>
</gene>
<accession>A0A143BLZ3</accession>
<evidence type="ECO:0000313" key="2">
    <source>
        <dbReference type="EMBL" id="AMW06076.1"/>
    </source>
</evidence>
<reference evidence="2 3" key="2">
    <citation type="journal article" date="2016" name="Environ. Microbiol. Rep.">
        <title>Metagenomic evidence for the presence of phototrophic Gemmatimonadetes bacteria in diverse environments.</title>
        <authorList>
            <person name="Zeng Y."/>
            <person name="Baumbach J."/>
            <person name="Barbosa E.G."/>
            <person name="Azevedo V."/>
            <person name="Zhang C."/>
            <person name="Koblizek M."/>
        </authorList>
    </citation>
    <scope>NUCLEOTIDE SEQUENCE [LARGE SCALE GENOMIC DNA]</scope>
    <source>
        <strain evidence="2 3">AP64</strain>
    </source>
</reference>
<keyword evidence="3" id="KW-1185">Reference proteome</keyword>
<dbReference type="EMBL" id="CP011454">
    <property type="protein sequence ID" value="AMW06076.1"/>
    <property type="molecule type" value="Genomic_DNA"/>
</dbReference>
<dbReference type="STRING" id="1379270.GEMMAAP_17355"/>
<evidence type="ECO:0000313" key="3">
    <source>
        <dbReference type="Proteomes" id="UP000076404"/>
    </source>
</evidence>
<reference evidence="2 3" key="1">
    <citation type="journal article" date="2014" name="Proc. Natl. Acad. Sci. U.S.A.">
        <title>Functional type 2 photosynthetic reaction centers found in the rare bacterial phylum Gemmatimonadetes.</title>
        <authorList>
            <person name="Zeng Y."/>
            <person name="Feng F."/>
            <person name="Medova H."/>
            <person name="Dean J."/>
            <person name="Koblizek M."/>
        </authorList>
    </citation>
    <scope>NUCLEOTIDE SEQUENCE [LARGE SCALE GENOMIC DNA]</scope>
    <source>
        <strain evidence="2 3">AP64</strain>
    </source>
</reference>
<name>A0A143BLZ3_9BACT</name>
<dbReference type="InterPro" id="IPR024983">
    <property type="entry name" value="CHAT_dom"/>
</dbReference>
<feature type="domain" description="CHAT" evidence="1">
    <location>
        <begin position="638"/>
        <end position="911"/>
    </location>
</feature>
<dbReference type="Proteomes" id="UP000076404">
    <property type="component" value="Chromosome"/>
</dbReference>
<dbReference type="Pfam" id="PF12770">
    <property type="entry name" value="CHAT"/>
    <property type="match status" value="1"/>
</dbReference>